<sequence length="307" mass="31841">MKKLLSLLGAIGMVATSSSVAVACNNGVNGTKQFGEQFKDTEVTVGTPVVLNLVAANKAKDAKISAKSADEKIAKVSVSAETDANGEGKFDLTITGVAKGQVVITVSYGDKSASLKATVKEATKPAFADTLKAEDAMVGVQTSIEVSILNGDSKTVLKAEGDDSKLNKEVTVVVDNTDKNKFTVTYTGKAEGEDGKLSLTYGELKKDLTVKVVSDARKALDTLLSGGALDLKSEAGAYSEAQAKEAALKIIKTKLGDSADPKETIDVVFSGFEASKSTSEDGKLVATASLSSKLIKGTVNFVLKQTS</sequence>
<dbReference type="Proteomes" id="UP000424468">
    <property type="component" value="Chromosome"/>
</dbReference>
<dbReference type="NCBIfam" id="NF045726">
    <property type="entry name" value="XXplasma_LP"/>
    <property type="match status" value="1"/>
</dbReference>
<dbReference type="PROSITE" id="PS51257">
    <property type="entry name" value="PROKAR_LIPOPROTEIN"/>
    <property type="match status" value="1"/>
</dbReference>
<dbReference type="GO" id="GO:0016020">
    <property type="term" value="C:membrane"/>
    <property type="evidence" value="ECO:0007669"/>
    <property type="project" value="InterPro"/>
</dbReference>
<dbReference type="OrthoDB" id="391057at2"/>
<dbReference type="InterPro" id="IPR054816">
    <property type="entry name" value="Lipoprotein_mollicutes-type_CS"/>
</dbReference>
<protein>
    <recommendedName>
        <fullName evidence="4">Lipoprotein</fullName>
    </recommendedName>
</protein>
<evidence type="ECO:0000313" key="2">
    <source>
        <dbReference type="EMBL" id="QGS51421.1"/>
    </source>
</evidence>
<accession>A0A6I6C957</accession>
<dbReference type="NCBIfam" id="NF038029">
    <property type="entry name" value="LP_plasma"/>
    <property type="match status" value="1"/>
</dbReference>
<gene>
    <name evidence="2" type="ORF">STABA_v1c00540</name>
</gene>
<dbReference type="RefSeq" id="WP_156005358.1">
    <property type="nucleotide sequence ID" value="NZ_CP046276.1"/>
</dbReference>
<dbReference type="Gene3D" id="2.60.40.1080">
    <property type="match status" value="1"/>
</dbReference>
<evidence type="ECO:0000256" key="1">
    <source>
        <dbReference type="SAM" id="SignalP"/>
    </source>
</evidence>
<organism evidence="2 3">
    <name type="scientific">Spiroplasma tabanidicola</name>
    <dbReference type="NCBI Taxonomy" id="324079"/>
    <lineage>
        <taxon>Bacteria</taxon>
        <taxon>Bacillati</taxon>
        <taxon>Mycoplasmatota</taxon>
        <taxon>Mollicutes</taxon>
        <taxon>Entomoplasmatales</taxon>
        <taxon>Spiroplasmataceae</taxon>
        <taxon>Spiroplasma</taxon>
    </lineage>
</organism>
<keyword evidence="1" id="KW-0732">Signal</keyword>
<evidence type="ECO:0000313" key="3">
    <source>
        <dbReference type="Proteomes" id="UP000424468"/>
    </source>
</evidence>
<dbReference type="Pfam" id="PF05215">
    <property type="entry name" value="Spiralin"/>
    <property type="match status" value="1"/>
</dbReference>
<reference evidence="2 3" key="1">
    <citation type="submission" date="2019-11" db="EMBL/GenBank/DDBJ databases">
        <title>Complete genome sequence of Spiroplasma tabanidicola TAUS-1 (DSM 22603).</title>
        <authorList>
            <person name="Huang C.-T."/>
            <person name="Lin Y.-C."/>
            <person name="Kuo C.-H."/>
        </authorList>
    </citation>
    <scope>NUCLEOTIDE SEQUENCE [LARGE SCALE GENOMIC DNA]</scope>
    <source>
        <strain evidence="2 3">TAUS-1</strain>
    </source>
</reference>
<dbReference type="InterPro" id="IPR007880">
    <property type="entry name" value="Spiralin"/>
</dbReference>
<dbReference type="KEGG" id="stab:STABA_v1c00540"/>
<keyword evidence="3" id="KW-1185">Reference proteome</keyword>
<evidence type="ECO:0008006" key="4">
    <source>
        <dbReference type="Google" id="ProtNLM"/>
    </source>
</evidence>
<proteinExistence type="predicted"/>
<dbReference type="EMBL" id="CP046276">
    <property type="protein sequence ID" value="QGS51421.1"/>
    <property type="molecule type" value="Genomic_DNA"/>
</dbReference>
<dbReference type="AlphaFoldDB" id="A0A6I6C957"/>
<name>A0A6I6C957_9MOLU</name>
<feature type="signal peptide" evidence="1">
    <location>
        <begin position="1"/>
        <end position="23"/>
    </location>
</feature>
<feature type="chain" id="PRO_5026329656" description="Lipoprotein" evidence="1">
    <location>
        <begin position="24"/>
        <end position="307"/>
    </location>
</feature>